<dbReference type="PANTHER" id="PTHR46268:SF6">
    <property type="entry name" value="UNIVERSAL STRESS PROTEIN UP12"/>
    <property type="match status" value="1"/>
</dbReference>
<dbReference type="InterPro" id="IPR006015">
    <property type="entry name" value="Universal_stress_UspA"/>
</dbReference>
<dbReference type="SUPFAM" id="SSF52402">
    <property type="entry name" value="Adenine nucleotide alpha hydrolases-like"/>
    <property type="match status" value="2"/>
</dbReference>
<name>A0AAU7M0M6_9ACTN</name>
<dbReference type="Gene3D" id="3.40.50.620">
    <property type="entry name" value="HUPs"/>
    <property type="match status" value="2"/>
</dbReference>
<dbReference type="RefSeq" id="WP_350930533.1">
    <property type="nucleotide sequence ID" value="NZ_CP157762.1"/>
</dbReference>
<protein>
    <submittedName>
        <fullName evidence="3">Universal stress protein</fullName>
    </submittedName>
</protein>
<gene>
    <name evidence="4" type="ORF">ABUL08_15010</name>
    <name evidence="3" type="ORF">VK199_14945</name>
</gene>
<dbReference type="EMBL" id="CP159342">
    <property type="protein sequence ID" value="XCH71683.1"/>
    <property type="molecule type" value="Genomic_DNA"/>
</dbReference>
<feature type="domain" description="UspA" evidence="2">
    <location>
        <begin position="9"/>
        <end position="137"/>
    </location>
</feature>
<dbReference type="InterPro" id="IPR006016">
    <property type="entry name" value="UspA"/>
</dbReference>
<feature type="domain" description="UspA" evidence="2">
    <location>
        <begin position="147"/>
        <end position="266"/>
    </location>
</feature>
<comment type="similarity">
    <text evidence="1">Belongs to the universal stress protein A family.</text>
</comment>
<evidence type="ECO:0000256" key="1">
    <source>
        <dbReference type="ARBA" id="ARBA00008791"/>
    </source>
</evidence>
<dbReference type="AlphaFoldDB" id="A0AAU7M0M6"/>
<reference evidence="3" key="1">
    <citation type="submission" date="2024-01" db="EMBL/GenBank/DDBJ databases">
        <title>The genome sequence of Micromonospora mangrovi CCTCC AA 2012012.</title>
        <authorList>
            <person name="Gao J."/>
        </authorList>
    </citation>
    <scope>NUCLEOTIDE SEQUENCE</scope>
    <source>
        <strain evidence="3">CCTCC AA 2012012</strain>
    </source>
</reference>
<proteinExistence type="inferred from homology"/>
<accession>A0AAU7M0M6</accession>
<evidence type="ECO:0000259" key="2">
    <source>
        <dbReference type="Pfam" id="PF00582"/>
    </source>
</evidence>
<reference evidence="4" key="2">
    <citation type="submission" date="2024-06" db="EMBL/GenBank/DDBJ databases">
        <title>Micromonospora mangrovi CCTCC AA 2012012 genome sequences.</title>
        <authorList>
            <person name="Gao J."/>
        </authorList>
    </citation>
    <scope>NUCLEOTIDE SEQUENCE</scope>
    <source>
        <strain evidence="4">CCTCC AA 2012012</strain>
    </source>
</reference>
<organism evidence="3">
    <name type="scientific">Micromonospora sp. CCTCC AA 2012012</name>
    <dbReference type="NCBI Taxonomy" id="3111921"/>
    <lineage>
        <taxon>Bacteria</taxon>
        <taxon>Bacillati</taxon>
        <taxon>Actinomycetota</taxon>
        <taxon>Actinomycetes</taxon>
        <taxon>Micromonosporales</taxon>
        <taxon>Micromonosporaceae</taxon>
        <taxon>Micromonospora</taxon>
    </lineage>
</organism>
<dbReference type="PRINTS" id="PR01438">
    <property type="entry name" value="UNVRSLSTRESS"/>
</dbReference>
<dbReference type="Pfam" id="PF00582">
    <property type="entry name" value="Usp"/>
    <property type="match status" value="2"/>
</dbReference>
<dbReference type="EMBL" id="CP157762">
    <property type="protein sequence ID" value="XBP90985.1"/>
    <property type="molecule type" value="Genomic_DNA"/>
</dbReference>
<dbReference type="InterPro" id="IPR014729">
    <property type="entry name" value="Rossmann-like_a/b/a_fold"/>
</dbReference>
<evidence type="ECO:0000313" key="4">
    <source>
        <dbReference type="EMBL" id="XCH71683.1"/>
    </source>
</evidence>
<evidence type="ECO:0000313" key="3">
    <source>
        <dbReference type="EMBL" id="XBP90985.1"/>
    </source>
</evidence>
<sequence length="276" mass="28074">MAAPTHGAVVVGIGTGDEDLQVVRLAVGEAAAHGRALHLLHAFNWAAALEAPSVSGPRAAAEDLLERAGEVANEAEPAVPVSGEIVEGGPVEALIRSSGSAFLVAIGDGGMAGCGACVPADAPAVQLAARASCPVLVGRAEPPPKGPVLVGVDGSESSRTALDFAFVRAARRGTRLLVIRVVEPGRPDVGEEVLAEVVARYGARHPSVATECHTIRGDPGTVLVEQSRSAQLVVVGARGDEPWRGMLGEVSQRLLYHSPTPVIVVRGLPPAPADGA</sequence>
<dbReference type="PANTHER" id="PTHR46268">
    <property type="entry name" value="STRESS RESPONSE PROTEIN NHAX"/>
    <property type="match status" value="1"/>
</dbReference>